<gene>
    <name evidence="2" type="ORF">K458DRAFT_489378</name>
</gene>
<reference evidence="2" key="1">
    <citation type="journal article" date="2020" name="Stud. Mycol.">
        <title>101 Dothideomycetes genomes: a test case for predicting lifestyles and emergence of pathogens.</title>
        <authorList>
            <person name="Haridas S."/>
            <person name="Albert R."/>
            <person name="Binder M."/>
            <person name="Bloem J."/>
            <person name="Labutti K."/>
            <person name="Salamov A."/>
            <person name="Andreopoulos B."/>
            <person name="Baker S."/>
            <person name="Barry K."/>
            <person name="Bills G."/>
            <person name="Bluhm B."/>
            <person name="Cannon C."/>
            <person name="Castanera R."/>
            <person name="Culley D."/>
            <person name="Daum C."/>
            <person name="Ezra D."/>
            <person name="Gonzalez J."/>
            <person name="Henrissat B."/>
            <person name="Kuo A."/>
            <person name="Liang C."/>
            <person name="Lipzen A."/>
            <person name="Lutzoni F."/>
            <person name="Magnuson J."/>
            <person name="Mondo S."/>
            <person name="Nolan M."/>
            <person name="Ohm R."/>
            <person name="Pangilinan J."/>
            <person name="Park H.-J."/>
            <person name="Ramirez L."/>
            <person name="Alfaro M."/>
            <person name="Sun H."/>
            <person name="Tritt A."/>
            <person name="Yoshinaga Y."/>
            <person name="Zwiers L.-H."/>
            <person name="Turgeon B."/>
            <person name="Goodwin S."/>
            <person name="Spatafora J."/>
            <person name="Crous P."/>
            <person name="Grigoriev I."/>
        </authorList>
    </citation>
    <scope>NUCLEOTIDE SEQUENCE</scope>
    <source>
        <strain evidence="2">CBS 122367</strain>
    </source>
</reference>
<dbReference type="AlphaFoldDB" id="A0A6G1ISJ5"/>
<sequence length="420" mass="44215">MACFRVLLLSVFSLFILAHGSPIEQQLDQRGLSAVVCAIVTGIVKEVKGDAKVTSHCSSFLKIPTSTVTRTGVTTATAVSVTTVASVAEAELTITFPALTATTSTSTSTTTTTSTVSAGFTTVTAVQITARTVTTVASPLCPTPISTTVLKRDVDGYVSVDRAIWAEKRNLEARATKKSGLEIVKSLQSKVASTVCGCLSIPTPTTTTTSLSTATITVPSVVTAVVTNTITISAFSTATITDTETTVKIDTVFVTVPETTITVPAALPTTTTTSTSTTVSTCTFTVLSSPKFLARSAAKVHARSDAKGAKPVRFSNEGSAFRLDTEGHLFDEHDLVAVAGSSVDEAYAPVEFQTLGQARNESMLVCGSGEEYLECNVGERLSKLMVCLPRGEEYPAMFLAEENYDGDCFDEGFKVEVQEL</sequence>
<keyword evidence="1" id="KW-0732">Signal</keyword>
<organism evidence="2 3">
    <name type="scientific">Lentithecium fluviatile CBS 122367</name>
    <dbReference type="NCBI Taxonomy" id="1168545"/>
    <lineage>
        <taxon>Eukaryota</taxon>
        <taxon>Fungi</taxon>
        <taxon>Dikarya</taxon>
        <taxon>Ascomycota</taxon>
        <taxon>Pezizomycotina</taxon>
        <taxon>Dothideomycetes</taxon>
        <taxon>Pleosporomycetidae</taxon>
        <taxon>Pleosporales</taxon>
        <taxon>Massarineae</taxon>
        <taxon>Lentitheciaceae</taxon>
        <taxon>Lentithecium</taxon>
    </lineage>
</organism>
<keyword evidence="3" id="KW-1185">Reference proteome</keyword>
<dbReference type="EMBL" id="MU005592">
    <property type="protein sequence ID" value="KAF2681202.1"/>
    <property type="molecule type" value="Genomic_DNA"/>
</dbReference>
<accession>A0A6G1ISJ5</accession>
<evidence type="ECO:0000313" key="3">
    <source>
        <dbReference type="Proteomes" id="UP000799291"/>
    </source>
</evidence>
<feature type="signal peptide" evidence="1">
    <location>
        <begin position="1"/>
        <end position="20"/>
    </location>
</feature>
<proteinExistence type="predicted"/>
<evidence type="ECO:0000256" key="1">
    <source>
        <dbReference type="SAM" id="SignalP"/>
    </source>
</evidence>
<evidence type="ECO:0000313" key="2">
    <source>
        <dbReference type="EMBL" id="KAF2681202.1"/>
    </source>
</evidence>
<dbReference type="Proteomes" id="UP000799291">
    <property type="component" value="Unassembled WGS sequence"/>
</dbReference>
<protein>
    <submittedName>
        <fullName evidence="2">Uncharacterized protein</fullName>
    </submittedName>
</protein>
<feature type="chain" id="PRO_5026361050" evidence="1">
    <location>
        <begin position="21"/>
        <end position="420"/>
    </location>
</feature>
<name>A0A6G1ISJ5_9PLEO</name>